<proteinExistence type="predicted"/>
<evidence type="ECO:0000313" key="1">
    <source>
        <dbReference type="EMBL" id="EGO63863.1"/>
    </source>
</evidence>
<dbReference type="EMBL" id="AFGF01000085">
    <property type="protein sequence ID" value="EGO63863.1"/>
    <property type="molecule type" value="Genomic_DNA"/>
</dbReference>
<organism evidence="1 2">
    <name type="scientific">Acetonema longum DSM 6540</name>
    <dbReference type="NCBI Taxonomy" id="1009370"/>
    <lineage>
        <taxon>Bacteria</taxon>
        <taxon>Bacillati</taxon>
        <taxon>Bacillota</taxon>
        <taxon>Negativicutes</taxon>
        <taxon>Acetonemataceae</taxon>
        <taxon>Acetonema</taxon>
    </lineage>
</organism>
<name>F7NJB5_9FIRM</name>
<protein>
    <submittedName>
        <fullName evidence="1">Uncharacterized protein</fullName>
    </submittedName>
</protein>
<evidence type="ECO:0000313" key="2">
    <source>
        <dbReference type="Proteomes" id="UP000003240"/>
    </source>
</evidence>
<sequence length="37" mass="3968">MQAEDRCCIIRQTVLNEMAGVAPSLAETAACQKSRDG</sequence>
<comment type="caution">
    <text evidence="1">The sequence shown here is derived from an EMBL/GenBank/DDBJ whole genome shotgun (WGS) entry which is preliminary data.</text>
</comment>
<accession>F7NJB5</accession>
<gene>
    <name evidence="1" type="ORF">ALO_10854</name>
</gene>
<keyword evidence="2" id="KW-1185">Reference proteome</keyword>
<dbReference type="Proteomes" id="UP000003240">
    <property type="component" value="Unassembled WGS sequence"/>
</dbReference>
<dbReference type="AlphaFoldDB" id="F7NJB5"/>
<reference evidence="1 2" key="1">
    <citation type="journal article" date="2011" name="EMBO J.">
        <title>Structural diversity of bacterial flagellar motors.</title>
        <authorList>
            <person name="Chen S."/>
            <person name="Beeby M."/>
            <person name="Murphy G.E."/>
            <person name="Leadbetter J.R."/>
            <person name="Hendrixson D.R."/>
            <person name="Briegel A."/>
            <person name="Li Z."/>
            <person name="Shi J."/>
            <person name="Tocheva E.I."/>
            <person name="Muller A."/>
            <person name="Dobro M.J."/>
            <person name="Jensen G.J."/>
        </authorList>
    </citation>
    <scope>NUCLEOTIDE SEQUENCE [LARGE SCALE GENOMIC DNA]</scope>
    <source>
        <strain evidence="1 2">DSM 6540</strain>
    </source>
</reference>